<keyword evidence="2" id="KW-1185">Reference proteome</keyword>
<sequence length="111" mass="12362">MTQIGQFTRLRGLYSGRLRTLTIDVHLVLVPAPTSDHPQQPDYRIHAGDADGPEIGAAYKRVSDKAGEFLALWLDDPALPAPLRASLFQNPYDKKGWNLHWTRTPKASGLD</sequence>
<evidence type="ECO:0000313" key="1">
    <source>
        <dbReference type="EMBL" id="MDC7675517.1"/>
    </source>
</evidence>
<dbReference type="Proteomes" id="UP001218579">
    <property type="component" value="Unassembled WGS sequence"/>
</dbReference>
<dbReference type="InterPro" id="IPR007948">
    <property type="entry name" value="DUF736"/>
</dbReference>
<organism evidence="1 2">
    <name type="scientific">Asticcacaulis machinosus</name>
    <dbReference type="NCBI Taxonomy" id="2984211"/>
    <lineage>
        <taxon>Bacteria</taxon>
        <taxon>Pseudomonadati</taxon>
        <taxon>Pseudomonadota</taxon>
        <taxon>Alphaproteobacteria</taxon>
        <taxon>Caulobacterales</taxon>
        <taxon>Caulobacteraceae</taxon>
        <taxon>Asticcacaulis</taxon>
    </lineage>
</organism>
<dbReference type="EMBL" id="JAQQKV010000001">
    <property type="protein sequence ID" value="MDC7675517.1"/>
    <property type="molecule type" value="Genomic_DNA"/>
</dbReference>
<name>A0ABT5HH00_9CAUL</name>
<comment type="caution">
    <text evidence="1">The sequence shown here is derived from an EMBL/GenBank/DDBJ whole genome shotgun (WGS) entry which is preliminary data.</text>
</comment>
<proteinExistence type="predicted"/>
<evidence type="ECO:0000313" key="2">
    <source>
        <dbReference type="Proteomes" id="UP001218579"/>
    </source>
</evidence>
<accession>A0ABT5HH00</accession>
<gene>
    <name evidence="1" type="ORF">PQU98_05220</name>
</gene>
<dbReference type="RefSeq" id="WP_272743834.1">
    <property type="nucleotide sequence ID" value="NZ_JAQQKV010000001.1"/>
</dbReference>
<reference evidence="1 2" key="1">
    <citation type="submission" date="2023-01" db="EMBL/GenBank/DDBJ databases">
        <title>Novel species of the genus Asticcacaulis isolated from rivers.</title>
        <authorList>
            <person name="Lu H."/>
        </authorList>
    </citation>
    <scope>NUCLEOTIDE SEQUENCE [LARGE SCALE GENOMIC DNA]</scope>
    <source>
        <strain evidence="1 2">LKC15W</strain>
    </source>
</reference>
<dbReference type="Pfam" id="PF05284">
    <property type="entry name" value="DUF736"/>
    <property type="match status" value="1"/>
</dbReference>
<protein>
    <submittedName>
        <fullName evidence="1">DUF736 domain-containing protein</fullName>
    </submittedName>
</protein>